<dbReference type="OrthoDB" id="10003966at2759"/>
<dbReference type="RefSeq" id="XP_030834263.1">
    <property type="nucleotide sequence ID" value="XM_030978403.1"/>
</dbReference>
<accession>A0A7M7SVI3</accession>
<sequence>MPPRKKLAVKVVAKKPTKKKPEPEPIESDVEDDVESTRSGSPTRSPQRSQADAPKKRMKKKPLVLSEEKELEMAEWMRRHAFLYSKGMKEYKDSGKKNRLWQEKAEDLGVESGALLKVWYESVRTKVGKISDKKSGSAHKDLTERDTFLMSNFGFLATHISRMKGTTAFSLKSQLASASSVSGRRSSSSESEMDVELDDLEPAEPIQTPPIDSSQPSSQHSQTKGKTNVLGGRKLSAKSSAKSSTRIQRPVEPDAEAIELVSTMQSQHERANAIQSQISGLLEREQTSATAAWGSWIGAMAADIDPRLLPRFYRHSLDLVLGFVDESKQLPPLSVPIAQQEQQRPLPFVVPMPIPPPPLSMQQDQQGTYSATIPPLSYHGGHQGHQGQQNQQQNQGQQTWFHPITERPSASSSWDTMGPTAGQNISHATQPQRPASTPMNISSRLLPNVSDITFGSPFPATTPVPVVRQHNESDLQSTELSTL</sequence>
<reference evidence="3" key="1">
    <citation type="submission" date="2015-02" db="EMBL/GenBank/DDBJ databases">
        <title>Genome sequencing for Strongylocentrotus purpuratus.</title>
        <authorList>
            <person name="Murali S."/>
            <person name="Liu Y."/>
            <person name="Vee V."/>
            <person name="English A."/>
            <person name="Wang M."/>
            <person name="Skinner E."/>
            <person name="Han Y."/>
            <person name="Muzny D.M."/>
            <person name="Worley K.C."/>
            <person name="Gibbs R.A."/>
        </authorList>
    </citation>
    <scope>NUCLEOTIDE SEQUENCE</scope>
</reference>
<feature type="region of interest" description="Disordered" evidence="1">
    <location>
        <begin position="461"/>
        <end position="483"/>
    </location>
</feature>
<dbReference type="OMA" id="RHYKESA"/>
<dbReference type="Proteomes" id="UP000007110">
    <property type="component" value="Unassembled WGS sequence"/>
</dbReference>
<dbReference type="InParanoid" id="A0A7M7SVI3"/>
<protein>
    <recommendedName>
        <fullName evidence="4">MADF domain-containing protein</fullName>
    </recommendedName>
</protein>
<evidence type="ECO:0000256" key="1">
    <source>
        <dbReference type="SAM" id="MobiDB-lite"/>
    </source>
</evidence>
<feature type="region of interest" description="Disordered" evidence="1">
    <location>
        <begin position="355"/>
        <end position="443"/>
    </location>
</feature>
<proteinExistence type="predicted"/>
<organism evidence="2 3">
    <name type="scientific">Strongylocentrotus purpuratus</name>
    <name type="common">Purple sea urchin</name>
    <dbReference type="NCBI Taxonomy" id="7668"/>
    <lineage>
        <taxon>Eukaryota</taxon>
        <taxon>Metazoa</taxon>
        <taxon>Echinodermata</taxon>
        <taxon>Eleutherozoa</taxon>
        <taxon>Echinozoa</taxon>
        <taxon>Echinoidea</taxon>
        <taxon>Euechinoidea</taxon>
        <taxon>Echinacea</taxon>
        <taxon>Camarodonta</taxon>
        <taxon>Echinidea</taxon>
        <taxon>Strongylocentrotidae</taxon>
        <taxon>Strongylocentrotus</taxon>
    </lineage>
</organism>
<feature type="region of interest" description="Disordered" evidence="1">
    <location>
        <begin position="1"/>
        <end position="64"/>
    </location>
</feature>
<evidence type="ECO:0008006" key="4">
    <source>
        <dbReference type="Google" id="ProtNLM"/>
    </source>
</evidence>
<keyword evidence="3" id="KW-1185">Reference proteome</keyword>
<reference evidence="2" key="2">
    <citation type="submission" date="2021-01" db="UniProtKB">
        <authorList>
            <consortium name="EnsemblMetazoa"/>
        </authorList>
    </citation>
    <scope>IDENTIFICATION</scope>
</reference>
<feature type="compositionally biased region" description="Low complexity" evidence="1">
    <location>
        <begin position="385"/>
        <end position="398"/>
    </location>
</feature>
<feature type="compositionally biased region" description="Polar residues" evidence="1">
    <location>
        <begin position="408"/>
        <end position="443"/>
    </location>
</feature>
<evidence type="ECO:0000313" key="2">
    <source>
        <dbReference type="EnsemblMetazoa" id="XP_030834263"/>
    </source>
</evidence>
<feature type="compositionally biased region" description="Polar residues" evidence="1">
    <location>
        <begin position="37"/>
        <end position="50"/>
    </location>
</feature>
<feature type="compositionally biased region" description="Polar residues" evidence="1">
    <location>
        <begin position="474"/>
        <end position="483"/>
    </location>
</feature>
<dbReference type="GeneID" id="115921183"/>
<dbReference type="EnsemblMetazoa" id="XM_030978403">
    <property type="protein sequence ID" value="XP_030834263"/>
    <property type="gene ID" value="LOC115921183"/>
</dbReference>
<feature type="region of interest" description="Disordered" evidence="1">
    <location>
        <begin position="203"/>
        <end position="250"/>
    </location>
</feature>
<feature type="compositionally biased region" description="Basic residues" evidence="1">
    <location>
        <begin position="1"/>
        <end position="18"/>
    </location>
</feature>
<feature type="compositionally biased region" description="Polar residues" evidence="1">
    <location>
        <begin position="210"/>
        <end position="226"/>
    </location>
</feature>
<dbReference type="KEGG" id="spu:115921183"/>
<feature type="compositionally biased region" description="Polar residues" evidence="1">
    <location>
        <begin position="360"/>
        <end position="371"/>
    </location>
</feature>
<feature type="compositionally biased region" description="Acidic residues" evidence="1">
    <location>
        <begin position="24"/>
        <end position="34"/>
    </location>
</feature>
<dbReference type="AlphaFoldDB" id="A0A7M7SVI3"/>
<name>A0A7M7SVI3_STRPU</name>
<evidence type="ECO:0000313" key="3">
    <source>
        <dbReference type="Proteomes" id="UP000007110"/>
    </source>
</evidence>